<gene>
    <name evidence="1" type="ORF">CNYM01_11316</name>
</gene>
<accession>A0A135SUI0</accession>
<keyword evidence="2" id="KW-1185">Reference proteome</keyword>
<organism evidence="1 2">
    <name type="scientific">Colletotrichum nymphaeae SA-01</name>
    <dbReference type="NCBI Taxonomy" id="1460502"/>
    <lineage>
        <taxon>Eukaryota</taxon>
        <taxon>Fungi</taxon>
        <taxon>Dikarya</taxon>
        <taxon>Ascomycota</taxon>
        <taxon>Pezizomycotina</taxon>
        <taxon>Sordariomycetes</taxon>
        <taxon>Hypocreomycetidae</taxon>
        <taxon>Glomerellales</taxon>
        <taxon>Glomerellaceae</taxon>
        <taxon>Colletotrichum</taxon>
        <taxon>Colletotrichum acutatum species complex</taxon>
    </lineage>
</organism>
<dbReference type="AlphaFoldDB" id="A0A135SUI0"/>
<sequence length="662" mass="75882">MADQTQKNQAPAATNESSASSKGVVPLELFLEIADRYVESAYAQAAAEVSTWHVEGCSDAIDSIYISNNHAYDYVSQKKRWHLVSTLANLRSRRVSDIVDRTFCKFPRHHHVPRHHRTPEDFTEWYTTGQKSNGIVNPPKHAWVLPDIDVFVLDFKAADRHNNADGENPEPLETAILQPSQEAAEGPLRMIRNVSSSLKSLMTASGKQIRALAALPELRRVQAWCAIRSPVPPADGPLHDHAAVMPVDPTIVPDLAAELALSDTRLLLLWEPLFDAGVKIVIQPSPVDGVHGNLGHSRLGLYRIIKQLTSSLPPSYRNIDAFGTSSTDPGYTMSTRSYATLLFAFVIFYDNLERPAPTRSMSPPPQFHTMRWSTKLHNAFERIKFGIRGTTLPSGILPYEIWLSIVDAVIDNLESTVEPLTWVLTGYESEKVTDENRCLMLDQSKPPWFYRIEHFLIDDARNWEKSKIKQRQDAMEVLYNFMLVDRRTREIIDRRLPRCTFFHRNWFERGRPLEKPSTSIRIVPSIDLFPYFVRRPAPHSHMKRYRALFSPWEYHGCVEPFSHVQTILLSAILLRPGWADNLKHHLQYLQKIPNLKSVEFRAKRPYRDADEPIYYTVEDNLLVFLPGDKNLDMDEIISMWRSLKDRGVRFTVSHCKALVEFT</sequence>
<proteinExistence type="predicted"/>
<name>A0A135SUI0_9PEZI</name>
<evidence type="ECO:0000313" key="2">
    <source>
        <dbReference type="Proteomes" id="UP000070054"/>
    </source>
</evidence>
<protein>
    <submittedName>
        <fullName evidence="1">Uncharacterized protein</fullName>
    </submittedName>
</protein>
<comment type="caution">
    <text evidence="1">The sequence shown here is derived from an EMBL/GenBank/DDBJ whole genome shotgun (WGS) entry which is preliminary data.</text>
</comment>
<dbReference type="OrthoDB" id="4842248at2759"/>
<dbReference type="Proteomes" id="UP000070054">
    <property type="component" value="Unassembled WGS sequence"/>
</dbReference>
<dbReference type="EMBL" id="JEMN01001346">
    <property type="protein sequence ID" value="KXH39526.1"/>
    <property type="molecule type" value="Genomic_DNA"/>
</dbReference>
<reference evidence="1 2" key="1">
    <citation type="submission" date="2014-02" db="EMBL/GenBank/DDBJ databases">
        <title>The genome sequence of Colletotrichum nymphaeae SA-01.</title>
        <authorList>
            <person name="Baroncelli R."/>
            <person name="Thon M.R."/>
        </authorList>
    </citation>
    <scope>NUCLEOTIDE SEQUENCE [LARGE SCALE GENOMIC DNA]</scope>
    <source>
        <strain evidence="1 2">SA-01</strain>
    </source>
</reference>
<evidence type="ECO:0000313" key="1">
    <source>
        <dbReference type="EMBL" id="KXH39526.1"/>
    </source>
</evidence>